<dbReference type="Proteomes" id="UP000307440">
    <property type="component" value="Unassembled WGS sequence"/>
</dbReference>
<keyword evidence="2" id="KW-1185">Reference proteome</keyword>
<organism evidence="1 2">
    <name type="scientific">Coprinopsis marcescibilis</name>
    <name type="common">Agaric fungus</name>
    <name type="synonym">Psathyrella marcescibilis</name>
    <dbReference type="NCBI Taxonomy" id="230819"/>
    <lineage>
        <taxon>Eukaryota</taxon>
        <taxon>Fungi</taxon>
        <taxon>Dikarya</taxon>
        <taxon>Basidiomycota</taxon>
        <taxon>Agaricomycotina</taxon>
        <taxon>Agaricomycetes</taxon>
        <taxon>Agaricomycetidae</taxon>
        <taxon>Agaricales</taxon>
        <taxon>Agaricineae</taxon>
        <taxon>Psathyrellaceae</taxon>
        <taxon>Coprinopsis</taxon>
    </lineage>
</organism>
<reference evidence="1 2" key="1">
    <citation type="journal article" date="2019" name="Nat. Ecol. Evol.">
        <title>Megaphylogeny resolves global patterns of mushroom evolution.</title>
        <authorList>
            <person name="Varga T."/>
            <person name="Krizsan K."/>
            <person name="Foldi C."/>
            <person name="Dima B."/>
            <person name="Sanchez-Garcia M."/>
            <person name="Sanchez-Ramirez S."/>
            <person name="Szollosi G.J."/>
            <person name="Szarkandi J.G."/>
            <person name="Papp V."/>
            <person name="Albert L."/>
            <person name="Andreopoulos W."/>
            <person name="Angelini C."/>
            <person name="Antonin V."/>
            <person name="Barry K.W."/>
            <person name="Bougher N.L."/>
            <person name="Buchanan P."/>
            <person name="Buyck B."/>
            <person name="Bense V."/>
            <person name="Catcheside P."/>
            <person name="Chovatia M."/>
            <person name="Cooper J."/>
            <person name="Damon W."/>
            <person name="Desjardin D."/>
            <person name="Finy P."/>
            <person name="Geml J."/>
            <person name="Haridas S."/>
            <person name="Hughes K."/>
            <person name="Justo A."/>
            <person name="Karasinski D."/>
            <person name="Kautmanova I."/>
            <person name="Kiss B."/>
            <person name="Kocsube S."/>
            <person name="Kotiranta H."/>
            <person name="LaButti K.M."/>
            <person name="Lechner B.E."/>
            <person name="Liimatainen K."/>
            <person name="Lipzen A."/>
            <person name="Lukacs Z."/>
            <person name="Mihaltcheva S."/>
            <person name="Morgado L.N."/>
            <person name="Niskanen T."/>
            <person name="Noordeloos M.E."/>
            <person name="Ohm R.A."/>
            <person name="Ortiz-Santana B."/>
            <person name="Ovrebo C."/>
            <person name="Racz N."/>
            <person name="Riley R."/>
            <person name="Savchenko A."/>
            <person name="Shiryaev A."/>
            <person name="Soop K."/>
            <person name="Spirin V."/>
            <person name="Szebenyi C."/>
            <person name="Tomsovsky M."/>
            <person name="Tulloss R.E."/>
            <person name="Uehling J."/>
            <person name="Grigoriev I.V."/>
            <person name="Vagvolgyi C."/>
            <person name="Papp T."/>
            <person name="Martin F.M."/>
            <person name="Miettinen O."/>
            <person name="Hibbett D.S."/>
            <person name="Nagy L.G."/>
        </authorList>
    </citation>
    <scope>NUCLEOTIDE SEQUENCE [LARGE SCALE GENOMIC DNA]</scope>
    <source>
        <strain evidence="1 2">CBS 121175</strain>
    </source>
</reference>
<dbReference type="EMBL" id="ML210273">
    <property type="protein sequence ID" value="TFK21280.1"/>
    <property type="molecule type" value="Genomic_DNA"/>
</dbReference>
<evidence type="ECO:0000313" key="2">
    <source>
        <dbReference type="Proteomes" id="UP000307440"/>
    </source>
</evidence>
<dbReference type="AlphaFoldDB" id="A0A5C3KLU1"/>
<sequence>MHLLYQHCFFASVWRRPRLSPGGITSNWRDKPGAVRGLGRGCSVETWYPQHAAQKQHRSPAKETGSSCYEATPTVLTLAMSRVTGRYKHNYIDHETGNVMDMCLTCVPSDMVIVVQFSPFSIVDCSSGNHRTHVKVELTLSGCLLNLKAESAGAGVLEAGELHSWAVWGFGDGLSTAQTVAACPADRTFELAVVSHRYHLNNFVSVVNLVMKYKYTSS</sequence>
<proteinExistence type="predicted"/>
<name>A0A5C3KLU1_COPMA</name>
<gene>
    <name evidence="1" type="ORF">FA15DRAFT_658452</name>
</gene>
<evidence type="ECO:0000313" key="1">
    <source>
        <dbReference type="EMBL" id="TFK21280.1"/>
    </source>
</evidence>
<protein>
    <submittedName>
        <fullName evidence="1">Uncharacterized protein</fullName>
    </submittedName>
</protein>
<accession>A0A5C3KLU1</accession>